<dbReference type="RefSeq" id="WP_345449211.1">
    <property type="nucleotide sequence ID" value="NZ_BAABKW010000008.1"/>
</dbReference>
<accession>A0ABW2HAF7</accession>
<name>A0ABW2HAF7_9MICO</name>
<evidence type="ECO:0000313" key="3">
    <source>
        <dbReference type="Proteomes" id="UP001596507"/>
    </source>
</evidence>
<comment type="caution">
    <text evidence="2">The sequence shown here is derived from an EMBL/GenBank/DDBJ whole genome shotgun (WGS) entry which is preliminary data.</text>
</comment>
<evidence type="ECO:0000256" key="1">
    <source>
        <dbReference type="SAM" id="SignalP"/>
    </source>
</evidence>
<gene>
    <name evidence="2" type="ORF">ACFQRL_00420</name>
</gene>
<sequence length="220" mass="21571">MIEKRMPSLAAAAAAGALMLGLSGCAAAEPVGAASAVSTSAADADAYAVVPEPGRTIAARAPEHAEELPGYRIAAVVPTATAGADRLAAALGAFAARAGAEVEVFSAADDGEVGDALAQAVETEPDLVIGLGEGVVDVFSLETAQRLDQQFLIVGAQVAEPTANVTAVIWPGATSRGAAASADGAIEAAAITERRGLDALAAGIASVRDGVTGIVLDLGE</sequence>
<dbReference type="Proteomes" id="UP001596507">
    <property type="component" value="Unassembled WGS sequence"/>
</dbReference>
<proteinExistence type="predicted"/>
<dbReference type="PROSITE" id="PS51257">
    <property type="entry name" value="PROKAR_LIPOPROTEIN"/>
    <property type="match status" value="1"/>
</dbReference>
<reference evidence="3" key="1">
    <citation type="journal article" date="2019" name="Int. J. Syst. Evol. Microbiol.">
        <title>The Global Catalogue of Microorganisms (GCM) 10K type strain sequencing project: providing services to taxonomists for standard genome sequencing and annotation.</title>
        <authorList>
            <consortium name="The Broad Institute Genomics Platform"/>
            <consortium name="The Broad Institute Genome Sequencing Center for Infectious Disease"/>
            <person name="Wu L."/>
            <person name="Ma J."/>
        </authorList>
    </citation>
    <scope>NUCLEOTIDE SEQUENCE [LARGE SCALE GENOMIC DNA]</scope>
    <source>
        <strain evidence="3">CGMCC 1.15772</strain>
    </source>
</reference>
<keyword evidence="3" id="KW-1185">Reference proteome</keyword>
<dbReference type="EMBL" id="JBHTBE010000001">
    <property type="protein sequence ID" value="MFC7267412.1"/>
    <property type="molecule type" value="Genomic_DNA"/>
</dbReference>
<feature type="chain" id="PRO_5046557710" evidence="1">
    <location>
        <begin position="29"/>
        <end position="220"/>
    </location>
</feature>
<organism evidence="2 3">
    <name type="scientific">Microbacterium fluvii</name>
    <dbReference type="NCBI Taxonomy" id="415215"/>
    <lineage>
        <taxon>Bacteria</taxon>
        <taxon>Bacillati</taxon>
        <taxon>Actinomycetota</taxon>
        <taxon>Actinomycetes</taxon>
        <taxon>Micrococcales</taxon>
        <taxon>Microbacteriaceae</taxon>
        <taxon>Microbacterium</taxon>
    </lineage>
</organism>
<protein>
    <submittedName>
        <fullName evidence="2">BMP family ABC transporter substrate-binding protein</fullName>
    </submittedName>
</protein>
<dbReference type="Gene3D" id="3.40.50.2300">
    <property type="match status" value="1"/>
</dbReference>
<keyword evidence="1" id="KW-0732">Signal</keyword>
<evidence type="ECO:0000313" key="2">
    <source>
        <dbReference type="EMBL" id="MFC7267412.1"/>
    </source>
</evidence>
<feature type="signal peptide" evidence="1">
    <location>
        <begin position="1"/>
        <end position="28"/>
    </location>
</feature>